<name>A0ABT8PFK3_9BURK</name>
<feature type="region of interest" description="Disordered" evidence="1">
    <location>
        <begin position="79"/>
        <end position="107"/>
    </location>
</feature>
<dbReference type="RefSeq" id="WP_301756266.1">
    <property type="nucleotide sequence ID" value="NZ_JAUJSQ010000008.1"/>
</dbReference>
<evidence type="ECO:0000256" key="1">
    <source>
        <dbReference type="SAM" id="MobiDB-lite"/>
    </source>
</evidence>
<reference evidence="2" key="1">
    <citation type="submission" date="2023-07" db="EMBL/GenBank/DDBJ databases">
        <title>A collection of bacterial strains from the Burkholderia cepacia Research Laboratory and Repository.</title>
        <authorList>
            <person name="Lipuma J."/>
            <person name="Spilker T."/>
            <person name="Caverly L."/>
        </authorList>
    </citation>
    <scope>NUCLEOTIDE SEQUENCE</scope>
    <source>
        <strain evidence="2">AU42020</strain>
    </source>
</reference>
<proteinExistence type="predicted"/>
<dbReference type="EMBL" id="JAUJSQ010000008">
    <property type="protein sequence ID" value="MDN7933895.1"/>
    <property type="molecule type" value="Genomic_DNA"/>
</dbReference>
<organism evidence="2 3">
    <name type="scientific">Burkholderia metallica</name>
    <dbReference type="NCBI Taxonomy" id="488729"/>
    <lineage>
        <taxon>Bacteria</taxon>
        <taxon>Pseudomonadati</taxon>
        <taxon>Pseudomonadota</taxon>
        <taxon>Betaproteobacteria</taxon>
        <taxon>Burkholderiales</taxon>
        <taxon>Burkholderiaceae</taxon>
        <taxon>Burkholderia</taxon>
        <taxon>Burkholderia cepacia complex</taxon>
    </lineage>
</organism>
<dbReference type="Proteomes" id="UP001171606">
    <property type="component" value="Unassembled WGS sequence"/>
</dbReference>
<accession>A0ABT8PFK3</accession>
<comment type="caution">
    <text evidence="2">The sequence shown here is derived from an EMBL/GenBank/DDBJ whole genome shotgun (WGS) entry which is preliminary data.</text>
</comment>
<sequence length="129" mass="14609">MQHEYLIFQIQQNRAVDHAKELDPVAFVIQPIRRAEAAKPQRSSESPRVAHPFSNGISKKYGTVTLNVCAISASEIGDDETRPRFTRDNRRPGDTVGPCRPTGHPAQPLAKYADLFAERQRHRAVRCEY</sequence>
<protein>
    <submittedName>
        <fullName evidence="2">Uncharacterized protein</fullName>
    </submittedName>
</protein>
<evidence type="ECO:0000313" key="3">
    <source>
        <dbReference type="Proteomes" id="UP001171606"/>
    </source>
</evidence>
<evidence type="ECO:0000313" key="2">
    <source>
        <dbReference type="EMBL" id="MDN7933895.1"/>
    </source>
</evidence>
<keyword evidence="3" id="KW-1185">Reference proteome</keyword>
<feature type="compositionally biased region" description="Basic and acidic residues" evidence="1">
    <location>
        <begin position="79"/>
        <end position="93"/>
    </location>
</feature>
<gene>
    <name evidence="2" type="ORF">QZM52_21645</name>
</gene>